<evidence type="ECO:0000313" key="3">
    <source>
        <dbReference type="Proteomes" id="UP000035642"/>
    </source>
</evidence>
<evidence type="ECO:0000256" key="1">
    <source>
        <dbReference type="SAM" id="MobiDB-lite"/>
    </source>
</evidence>
<proteinExistence type="predicted"/>
<evidence type="ECO:0000313" key="4">
    <source>
        <dbReference type="WBParaSite" id="ACAC_0001227401-mRNA-1"/>
    </source>
</evidence>
<accession>A0A158PCC0</accession>
<dbReference type="InterPro" id="IPR055352">
    <property type="entry name" value="CCD_aECM"/>
</dbReference>
<reference evidence="4" key="2">
    <citation type="submission" date="2016-04" db="UniProtKB">
        <authorList>
            <consortium name="WormBaseParasite"/>
        </authorList>
    </citation>
    <scope>IDENTIFICATION</scope>
</reference>
<name>A0A158PCC0_ANGCA</name>
<keyword evidence="3" id="KW-1185">Reference proteome</keyword>
<feature type="compositionally biased region" description="Basic and acidic residues" evidence="1">
    <location>
        <begin position="470"/>
        <end position="484"/>
    </location>
</feature>
<sequence>MRMRGWRMNSSRIADDRRGSLNMLDLMCGPQLLAFIGGRHQMEWGCILLIVSVAWAAQEEHFIDVKQLVKGTIEAMSKLPMPQNGTDPMNEKNSEQFYKLFQVPADIMGKLAADAGYLDTTYPTTTGPWIVRRLLSNVKQQLPAVPVMSIQSPAEMASSLANSASLVALPVLQGATGSSQSSIQPQYVYQPIIKPDGKTYYQQLLILPGKVTSNGAEVGLLPSIQRSSFLQEMPVQQKQEYSEGFIKSPSNFVEMAIQDDSPNQVQTKESDSIAKPLRYTSIEPVEQFPRQLHSLLTTKQPLDAEQQTSAPLFHEDAAAPKPLVKVAQTSPLRIRTIQSRLKQASNAETETIRAVKHTEEPRTPVEQNLEIVESQMSHHDRKFRRAKKPRRLLNKRRHFVDDVQTIEPVPREHHESIRRMPQKQYLERVMIQIPYSRQKFERAHASKTSKRARYEPLDTSISKDLVSFGQRKDPESRKNDEKRTVTPAKKRRRNMKGTKSTKTLETKNVEIEFNDEKRIRNPQLNEMDVATPMILTRRTLQMNKLKEETRSTMKNNERKAEHHPEIRSHIRRTKKRIIKNTKEIEDELLQASTSPTNVESPSLRRHCLNIRTFARQFGFDDVKSFAGGMSHSSLFRTSELFKSGVFIAHHPIYESEWDWR</sequence>
<evidence type="ECO:0000259" key="2">
    <source>
        <dbReference type="Pfam" id="PF23626"/>
    </source>
</evidence>
<feature type="domain" description="aECM cysteine-cradle" evidence="2">
    <location>
        <begin position="604"/>
        <end position="626"/>
    </location>
</feature>
<protein>
    <submittedName>
        <fullName evidence="4">Mucin-5AC</fullName>
    </submittedName>
</protein>
<dbReference type="Pfam" id="PF23626">
    <property type="entry name" value="CCD_aECM"/>
    <property type="match status" value="1"/>
</dbReference>
<dbReference type="WBParaSite" id="ACAC_0001227401-mRNA-1">
    <property type="protein sequence ID" value="ACAC_0001227401-mRNA-1"/>
    <property type="gene ID" value="ACAC_0001227401"/>
</dbReference>
<dbReference type="Proteomes" id="UP000035642">
    <property type="component" value="Unassembled WGS sequence"/>
</dbReference>
<dbReference type="AlphaFoldDB" id="A0A158PCC0"/>
<feature type="region of interest" description="Disordered" evidence="1">
    <location>
        <begin position="463"/>
        <end position="504"/>
    </location>
</feature>
<dbReference type="STRING" id="6313.A0A158PCC0"/>
<reference evidence="3" key="1">
    <citation type="submission" date="2012-09" db="EMBL/GenBank/DDBJ databases">
        <authorList>
            <person name="Martin A.A."/>
        </authorList>
    </citation>
    <scope>NUCLEOTIDE SEQUENCE</scope>
</reference>
<feature type="region of interest" description="Disordered" evidence="1">
    <location>
        <begin position="547"/>
        <end position="566"/>
    </location>
</feature>
<organism evidence="3 4">
    <name type="scientific">Angiostrongylus cantonensis</name>
    <name type="common">Rat lungworm</name>
    <dbReference type="NCBI Taxonomy" id="6313"/>
    <lineage>
        <taxon>Eukaryota</taxon>
        <taxon>Metazoa</taxon>
        <taxon>Ecdysozoa</taxon>
        <taxon>Nematoda</taxon>
        <taxon>Chromadorea</taxon>
        <taxon>Rhabditida</taxon>
        <taxon>Rhabditina</taxon>
        <taxon>Rhabditomorpha</taxon>
        <taxon>Strongyloidea</taxon>
        <taxon>Metastrongylidae</taxon>
        <taxon>Angiostrongylus</taxon>
    </lineage>
</organism>